<protein>
    <submittedName>
        <fullName evidence="1">(Mediterranean fruit fly) hypothetical protein</fullName>
    </submittedName>
</protein>
<name>A0A811UUX1_CERCA</name>
<organism evidence="1 2">
    <name type="scientific">Ceratitis capitata</name>
    <name type="common">Mediterranean fruit fly</name>
    <name type="synonym">Tephritis capitata</name>
    <dbReference type="NCBI Taxonomy" id="7213"/>
    <lineage>
        <taxon>Eukaryota</taxon>
        <taxon>Metazoa</taxon>
        <taxon>Ecdysozoa</taxon>
        <taxon>Arthropoda</taxon>
        <taxon>Hexapoda</taxon>
        <taxon>Insecta</taxon>
        <taxon>Pterygota</taxon>
        <taxon>Neoptera</taxon>
        <taxon>Endopterygota</taxon>
        <taxon>Diptera</taxon>
        <taxon>Brachycera</taxon>
        <taxon>Muscomorpha</taxon>
        <taxon>Tephritoidea</taxon>
        <taxon>Tephritidae</taxon>
        <taxon>Ceratitis</taxon>
        <taxon>Ceratitis</taxon>
    </lineage>
</organism>
<sequence length="103" mass="11925">QQNSTNKYQHQYANTEVNLISTLRHPTLSTMVGGGRQRQRQRRARCAAPKFCYATPLIDVTFCRLELNDWWRLPPKMRELSAQSAATAFIISKGMQKQKTQKQ</sequence>
<comment type="caution">
    <text evidence="1">The sequence shown here is derived from an EMBL/GenBank/DDBJ whole genome shotgun (WGS) entry which is preliminary data.</text>
</comment>
<accession>A0A811UUX1</accession>
<keyword evidence="2" id="KW-1185">Reference proteome</keyword>
<evidence type="ECO:0000313" key="1">
    <source>
        <dbReference type="EMBL" id="CAD7002982.1"/>
    </source>
</evidence>
<dbReference type="Proteomes" id="UP000606786">
    <property type="component" value="Unassembled WGS sequence"/>
</dbReference>
<gene>
    <name evidence="1" type="ORF">CCAP1982_LOCUS11445</name>
</gene>
<reference evidence="1" key="1">
    <citation type="submission" date="2020-11" db="EMBL/GenBank/DDBJ databases">
        <authorList>
            <person name="Whitehead M."/>
        </authorList>
    </citation>
    <scope>NUCLEOTIDE SEQUENCE</scope>
    <source>
        <strain evidence="1">EGII</strain>
    </source>
</reference>
<feature type="non-terminal residue" evidence="1">
    <location>
        <position position="1"/>
    </location>
</feature>
<proteinExistence type="predicted"/>
<dbReference type="AlphaFoldDB" id="A0A811UUX1"/>
<dbReference type="EMBL" id="CAJHJT010000034">
    <property type="protein sequence ID" value="CAD7002982.1"/>
    <property type="molecule type" value="Genomic_DNA"/>
</dbReference>
<evidence type="ECO:0000313" key="2">
    <source>
        <dbReference type="Proteomes" id="UP000606786"/>
    </source>
</evidence>